<protein>
    <submittedName>
        <fullName evidence="4">DNA-binding LytR/AlgR family response regulator</fullName>
    </submittedName>
</protein>
<dbReference type="SMART" id="SM00850">
    <property type="entry name" value="LytTR"/>
    <property type="match status" value="1"/>
</dbReference>
<evidence type="ECO:0000259" key="3">
    <source>
        <dbReference type="PROSITE" id="PS50930"/>
    </source>
</evidence>
<keyword evidence="1" id="KW-0597">Phosphoprotein</keyword>
<evidence type="ECO:0000313" key="4">
    <source>
        <dbReference type="EMBL" id="MBC3795161.1"/>
    </source>
</evidence>
<dbReference type="InterPro" id="IPR007492">
    <property type="entry name" value="LytTR_DNA-bd_dom"/>
</dbReference>
<dbReference type="RefSeq" id="WP_235985643.1">
    <property type="nucleotide sequence ID" value="NZ_VFIA01000086.1"/>
</dbReference>
<dbReference type="Gene3D" id="2.40.50.1020">
    <property type="entry name" value="LytTr DNA-binding domain"/>
    <property type="match status" value="1"/>
</dbReference>
<dbReference type="EMBL" id="VFIA01000086">
    <property type="protein sequence ID" value="MBC3795161.1"/>
    <property type="molecule type" value="Genomic_DNA"/>
</dbReference>
<proteinExistence type="predicted"/>
<name>A0ABR6WGC1_9BACT</name>
<keyword evidence="5" id="KW-1185">Reference proteome</keyword>
<dbReference type="PANTHER" id="PTHR37299">
    <property type="entry name" value="TRANSCRIPTIONAL REGULATOR-RELATED"/>
    <property type="match status" value="1"/>
</dbReference>
<evidence type="ECO:0000256" key="1">
    <source>
        <dbReference type="PROSITE-ProRule" id="PRU00169"/>
    </source>
</evidence>
<dbReference type="GO" id="GO:0003677">
    <property type="term" value="F:DNA binding"/>
    <property type="evidence" value="ECO:0007669"/>
    <property type="project" value="UniProtKB-KW"/>
</dbReference>
<dbReference type="SUPFAM" id="SSF52172">
    <property type="entry name" value="CheY-like"/>
    <property type="match status" value="1"/>
</dbReference>
<dbReference type="Gene3D" id="3.40.50.2300">
    <property type="match status" value="1"/>
</dbReference>
<evidence type="ECO:0000313" key="5">
    <source>
        <dbReference type="Proteomes" id="UP000700732"/>
    </source>
</evidence>
<gene>
    <name evidence="4" type="ORF">FH603_5696</name>
</gene>
<organism evidence="4 5">
    <name type="scientific">Spirosoma utsteinense</name>
    <dbReference type="NCBI Taxonomy" id="2585773"/>
    <lineage>
        <taxon>Bacteria</taxon>
        <taxon>Pseudomonadati</taxon>
        <taxon>Bacteroidota</taxon>
        <taxon>Cytophagia</taxon>
        <taxon>Cytophagales</taxon>
        <taxon>Cytophagaceae</taxon>
        <taxon>Spirosoma</taxon>
    </lineage>
</organism>
<dbReference type="Pfam" id="PF04397">
    <property type="entry name" value="LytTR"/>
    <property type="match status" value="1"/>
</dbReference>
<dbReference type="Proteomes" id="UP000700732">
    <property type="component" value="Unassembled WGS sequence"/>
</dbReference>
<sequence>MLMLSMTPPLTIMLVDDEPMALRVLEAHAQKLGFVKVVFTTTSALEGLLFAQQKPVDGVFLDVQMPELTGMQFIPLLGGKASVILTTAYAQYAVQGYEYDVLDYLLKPISFERFLRAIQKLQRQRAVVDSSASPALFPPAVLFIKTEYKLVKVEHDALLYFQGGKDYTTIVTQTETLLSLTSLAQFEQSLPTSQFIRVHKSYLVAIHKIESIERQRIFLGKTVIPIGDAYKDAVMRAIGS</sequence>
<dbReference type="InterPro" id="IPR011006">
    <property type="entry name" value="CheY-like_superfamily"/>
</dbReference>
<dbReference type="PROSITE" id="PS50930">
    <property type="entry name" value="HTH_LYTTR"/>
    <property type="match status" value="1"/>
</dbReference>
<dbReference type="InterPro" id="IPR001789">
    <property type="entry name" value="Sig_transdc_resp-reg_receiver"/>
</dbReference>
<feature type="domain" description="Response regulatory" evidence="2">
    <location>
        <begin position="11"/>
        <end position="122"/>
    </location>
</feature>
<dbReference type="PROSITE" id="PS50110">
    <property type="entry name" value="RESPONSE_REGULATORY"/>
    <property type="match status" value="1"/>
</dbReference>
<reference evidence="4 5" key="1">
    <citation type="submission" date="2019-06" db="EMBL/GenBank/DDBJ databases">
        <title>Spirosoma utsteinense sp. nov. isolated from Antarctic ice-free soils.</title>
        <authorList>
            <person name="Tahon G."/>
        </authorList>
    </citation>
    <scope>NUCLEOTIDE SEQUENCE [LARGE SCALE GENOMIC DNA]</scope>
    <source>
        <strain evidence="4 5">LMG 31447</strain>
    </source>
</reference>
<accession>A0ABR6WGC1</accession>
<dbReference type="PANTHER" id="PTHR37299:SF1">
    <property type="entry name" value="STAGE 0 SPORULATION PROTEIN A HOMOLOG"/>
    <property type="match status" value="1"/>
</dbReference>
<comment type="caution">
    <text evidence="4">The sequence shown here is derived from an EMBL/GenBank/DDBJ whole genome shotgun (WGS) entry which is preliminary data.</text>
</comment>
<feature type="domain" description="HTH LytTR-type" evidence="3">
    <location>
        <begin position="142"/>
        <end position="240"/>
    </location>
</feature>
<dbReference type="SMART" id="SM00448">
    <property type="entry name" value="REC"/>
    <property type="match status" value="1"/>
</dbReference>
<dbReference type="Pfam" id="PF00072">
    <property type="entry name" value="Response_reg"/>
    <property type="match status" value="1"/>
</dbReference>
<feature type="modified residue" description="4-aspartylphosphate" evidence="1">
    <location>
        <position position="62"/>
    </location>
</feature>
<dbReference type="InterPro" id="IPR046947">
    <property type="entry name" value="LytR-like"/>
</dbReference>
<evidence type="ECO:0000259" key="2">
    <source>
        <dbReference type="PROSITE" id="PS50110"/>
    </source>
</evidence>
<keyword evidence="4" id="KW-0238">DNA-binding</keyword>